<proteinExistence type="predicted"/>
<keyword evidence="2" id="KW-1185">Reference proteome</keyword>
<dbReference type="Proteomes" id="UP000033187">
    <property type="component" value="Chromosome 1"/>
</dbReference>
<evidence type="ECO:0000313" key="1">
    <source>
        <dbReference type="EMBL" id="CPR17937.1"/>
    </source>
</evidence>
<dbReference type="AlphaFoldDB" id="A0A0D6JDF5"/>
<name>A0A0D6JDF5_9HYPH</name>
<protein>
    <submittedName>
        <fullName evidence="1">Uncharacterized protein</fullName>
    </submittedName>
</protein>
<dbReference type="KEGG" id="fil:BN1229_v1_1486"/>
<dbReference type="KEGG" id="fiy:BN1229_v1_1487"/>
<dbReference type="EMBL" id="LN829119">
    <property type="protein sequence ID" value="CPR17937.1"/>
    <property type="molecule type" value="Genomic_DNA"/>
</dbReference>
<reference evidence="2" key="1">
    <citation type="submission" date="2015-02" db="EMBL/GenBank/DDBJ databases">
        <authorList>
            <person name="Chooi Y.-H."/>
        </authorList>
    </citation>
    <scope>NUCLEOTIDE SEQUENCE [LARGE SCALE GENOMIC DNA]</scope>
    <source>
        <strain evidence="2">strain Y</strain>
    </source>
</reference>
<evidence type="ECO:0000313" key="2">
    <source>
        <dbReference type="Proteomes" id="UP000033187"/>
    </source>
</evidence>
<organism evidence="1 2">
    <name type="scientific">Candidatus Filomicrobium marinum</name>
    <dbReference type="NCBI Taxonomy" id="1608628"/>
    <lineage>
        <taxon>Bacteria</taxon>
        <taxon>Pseudomonadati</taxon>
        <taxon>Pseudomonadota</taxon>
        <taxon>Alphaproteobacteria</taxon>
        <taxon>Hyphomicrobiales</taxon>
        <taxon>Hyphomicrobiaceae</taxon>
        <taxon>Filomicrobium</taxon>
    </lineage>
</organism>
<sequence length="57" mass="6718">MCPFIERPPGFSSETLEMLDRTLSAIWHEKKQPDKNTKYRVEPGILTIMDEIKVIKR</sequence>
<gene>
    <name evidence="1" type="ORF">YBN1229_v1_1487</name>
</gene>
<accession>A0A0D6JDF5</accession>